<feature type="transmembrane region" description="Helical" evidence="1">
    <location>
        <begin position="617"/>
        <end position="639"/>
    </location>
</feature>
<evidence type="ECO:0000259" key="2">
    <source>
        <dbReference type="Pfam" id="PF07584"/>
    </source>
</evidence>
<evidence type="ECO:0000313" key="3">
    <source>
        <dbReference type="EMBL" id="TKS55949.1"/>
    </source>
</evidence>
<gene>
    <name evidence="3" type="ORF">FCN74_07915</name>
</gene>
<dbReference type="InterPro" id="IPR024163">
    <property type="entry name" value="Aerotolerance_reg_N"/>
</dbReference>
<keyword evidence="1" id="KW-0472">Membrane</keyword>
<dbReference type="PANTHER" id="PTHR37464:SF1">
    <property type="entry name" value="BLL2463 PROTEIN"/>
    <property type="match status" value="1"/>
</dbReference>
<dbReference type="AlphaFoldDB" id="A0A4U5TPC4"/>
<keyword evidence="4" id="KW-1185">Reference proteome</keyword>
<feature type="transmembrane region" description="Helical" evidence="1">
    <location>
        <begin position="56"/>
        <end position="78"/>
    </location>
</feature>
<proteinExistence type="predicted"/>
<organism evidence="3 4">
    <name type="scientific">Mesohalobacter halotolerans</name>
    <dbReference type="NCBI Taxonomy" id="1883405"/>
    <lineage>
        <taxon>Bacteria</taxon>
        <taxon>Pseudomonadati</taxon>
        <taxon>Bacteroidota</taxon>
        <taxon>Flavobacteriia</taxon>
        <taxon>Flavobacteriales</taxon>
        <taxon>Flavobacteriaceae</taxon>
        <taxon>Mesohalobacter</taxon>
    </lineage>
</organism>
<protein>
    <recommendedName>
        <fullName evidence="2">Aerotolerance regulator N-terminal domain-containing protein</fullName>
    </recommendedName>
</protein>
<reference evidence="3 4" key="1">
    <citation type="submission" date="2019-04" db="EMBL/GenBank/DDBJ databases">
        <title>Psychroflexus halotolerans sp. nov., isolated from a marine solar saltern.</title>
        <authorList>
            <person name="Feng X."/>
        </authorList>
    </citation>
    <scope>NUCLEOTIDE SEQUENCE [LARGE SCALE GENOMIC DNA]</scope>
    <source>
        <strain evidence="3 4">WDS2C27</strain>
    </source>
</reference>
<feature type="domain" description="Aerotolerance regulator N-terminal" evidence="2">
    <location>
        <begin position="1"/>
        <end position="76"/>
    </location>
</feature>
<dbReference type="InterPro" id="IPR011933">
    <property type="entry name" value="Double_TM_dom"/>
</dbReference>
<keyword evidence="1" id="KW-0812">Transmembrane</keyword>
<dbReference type="EMBL" id="SWMU01000003">
    <property type="protein sequence ID" value="TKS55949.1"/>
    <property type="molecule type" value="Genomic_DNA"/>
</dbReference>
<dbReference type="NCBIfam" id="TIGR02226">
    <property type="entry name" value="two_anch"/>
    <property type="match status" value="1"/>
</dbReference>
<accession>A0A4U5TPC4</accession>
<dbReference type="Proteomes" id="UP000306552">
    <property type="component" value="Unassembled WGS sequence"/>
</dbReference>
<sequence>MQFYHPELLFGLLALAIPVIVHLFQLRKFKTEPFTNVALLKKLIISSRKSSKLKKWLSLITRLLIITCLVLAFAQPYFSDTTVESQQNQIGLFIDNSYSMALNGQNTVLFNQAKGDLLKALPENEKFHIATHDQTLKNVTPEEFESWIYDLDYSPYSLDLKGVIDKTKSLYQAHPNQSNELIILSDFQIFEEFNTTKLDSVYNYHFVKYQAKEQINFSIDTAYLNTSAEGKTLIFKVSASTQTTQNLPISVYDGQTLLGKFSLNFENATHKTYSFDIQQDQILKGLIQIEDSSLNFDNQLFFSMAKPEKIKVLVISNQPSAYLDKVYNNDRFDYQQVLINNLEYAEISQADVIILNELQSIPSALRLNLESQYISNKIVGIVPGKEINLMSYNSLFNKLNLKPYDKINSTTIKLTTIVFEHPVFKNVFTKNVENFDYPSFDTYFESPNPEKALAFSNGLAFLESQDNVFRFNAAIQDNSNFKQSPLTVLSFYNLALQAQNKAQLYANVGQKYQLNIKTQLNADEVLSLSKDDYKFIPRQTAKGQNIELEFNDNPKFPGHYALTNPQIDTLGFLAFNLDRKENQFKYLDFSTSDYFKAYDNFEAYAQNLAQSQEFKTLWQWFIAFALIFMFIELLLLRFIK</sequence>
<comment type="caution">
    <text evidence="3">The sequence shown here is derived from an EMBL/GenBank/DDBJ whole genome shotgun (WGS) entry which is preliminary data.</text>
</comment>
<keyword evidence="1" id="KW-1133">Transmembrane helix</keyword>
<feature type="transmembrane region" description="Helical" evidence="1">
    <location>
        <begin position="6"/>
        <end position="24"/>
    </location>
</feature>
<dbReference type="PANTHER" id="PTHR37464">
    <property type="entry name" value="BLL2463 PROTEIN"/>
    <property type="match status" value="1"/>
</dbReference>
<dbReference type="RefSeq" id="WP_138932064.1">
    <property type="nucleotide sequence ID" value="NZ_SWMU01000003.1"/>
</dbReference>
<evidence type="ECO:0000256" key="1">
    <source>
        <dbReference type="SAM" id="Phobius"/>
    </source>
</evidence>
<dbReference type="OrthoDB" id="9810200at2"/>
<dbReference type="Pfam" id="PF07584">
    <property type="entry name" value="BatA"/>
    <property type="match status" value="1"/>
</dbReference>
<evidence type="ECO:0000313" key="4">
    <source>
        <dbReference type="Proteomes" id="UP000306552"/>
    </source>
</evidence>
<name>A0A4U5TPC4_9FLAO</name>